<proteinExistence type="predicted"/>
<dbReference type="Proteomes" id="UP001152872">
    <property type="component" value="Unassembled WGS sequence"/>
</dbReference>
<protein>
    <submittedName>
        <fullName evidence="1">Uncharacterized protein</fullName>
    </submittedName>
</protein>
<dbReference type="RefSeq" id="WP_009627140.1">
    <property type="nucleotide sequence ID" value="NZ_VBTY01000077.1"/>
</dbReference>
<accession>A0A9X4M8U4</accession>
<name>A0A9X4M8U4_9CYAN</name>
<reference evidence="1" key="1">
    <citation type="submission" date="2019-05" db="EMBL/GenBank/DDBJ databases">
        <title>Whole genome sequencing of Pseudanabaena catenata USMAC16.</title>
        <authorList>
            <person name="Khan Z."/>
            <person name="Omar W.M."/>
            <person name="Convey P."/>
            <person name="Merican F."/>
            <person name="Najimudin N."/>
        </authorList>
    </citation>
    <scope>NUCLEOTIDE SEQUENCE</scope>
    <source>
        <strain evidence="1">USMAC16</strain>
    </source>
</reference>
<keyword evidence="2" id="KW-1185">Reference proteome</keyword>
<evidence type="ECO:0000313" key="2">
    <source>
        <dbReference type="Proteomes" id="UP001152872"/>
    </source>
</evidence>
<organism evidence="1 2">
    <name type="scientific">Pseudanabaena catenata USMAC16</name>
    <dbReference type="NCBI Taxonomy" id="1855837"/>
    <lineage>
        <taxon>Bacteria</taxon>
        <taxon>Bacillati</taxon>
        <taxon>Cyanobacteriota</taxon>
        <taxon>Cyanophyceae</taxon>
        <taxon>Pseudanabaenales</taxon>
        <taxon>Pseudanabaenaceae</taxon>
        <taxon>Pseudanabaena</taxon>
    </lineage>
</organism>
<gene>
    <name evidence="1" type="ORF">FEV09_10740</name>
</gene>
<evidence type="ECO:0000313" key="1">
    <source>
        <dbReference type="EMBL" id="MDG3495034.1"/>
    </source>
</evidence>
<dbReference type="AlphaFoldDB" id="A0A9X4M8U4"/>
<dbReference type="EMBL" id="VBTY01000077">
    <property type="protein sequence ID" value="MDG3495034.1"/>
    <property type="molecule type" value="Genomic_DNA"/>
</dbReference>
<comment type="caution">
    <text evidence="1">The sequence shown here is derived from an EMBL/GenBank/DDBJ whole genome shotgun (WGS) entry which is preliminary data.</text>
</comment>
<sequence length="79" mass="8982">MQALKVMASINEKGQLTLDYPLELKTNSRVEVIILVSEPEEIEEPSKQEIIADFRQAWHEVMTGQTIPVAAMWEQLGND</sequence>